<dbReference type="InterPro" id="IPR006143">
    <property type="entry name" value="RND_pump_MFP"/>
</dbReference>
<dbReference type="AlphaFoldDB" id="A0A1Q9H4D7"/>
<dbReference type="PANTHER" id="PTHR30469">
    <property type="entry name" value="MULTIDRUG RESISTANCE PROTEIN MDTA"/>
    <property type="match status" value="1"/>
</dbReference>
<comment type="similarity">
    <text evidence="2">Belongs to the membrane fusion protein (MFP) (TC 8.A.1) family.</text>
</comment>
<dbReference type="Pfam" id="PF25967">
    <property type="entry name" value="RND-MFP_C"/>
    <property type="match status" value="1"/>
</dbReference>
<dbReference type="NCBIfam" id="TIGR01730">
    <property type="entry name" value="RND_mfp"/>
    <property type="match status" value="1"/>
</dbReference>
<reference evidence="8" key="2">
    <citation type="submission" date="2017-05" db="EMBL/GenBank/DDBJ databases">
        <title>Whole genome sequence of fish pathogenic bacteria, Photobacterium damselae subsp. piscicida, strain 91-197, isolated from hybrid striped bass (Morone sp.) in USA.</title>
        <authorList>
            <person name="Teru Y."/>
            <person name="Hikima J."/>
            <person name="Kono T."/>
            <person name="Sakai M."/>
            <person name="Takano T."/>
            <person name="Hawke J.P."/>
            <person name="Takeyama H."/>
            <person name="Aoki T."/>
        </authorList>
    </citation>
    <scope>NUCLEOTIDE SEQUENCE [LARGE SCALE GENOMIC DNA]</scope>
    <source>
        <strain evidence="8">91-197</strain>
    </source>
</reference>
<evidence type="ECO:0000313" key="8">
    <source>
        <dbReference type="Proteomes" id="UP000218676"/>
    </source>
</evidence>
<dbReference type="Gene3D" id="2.40.420.20">
    <property type="match status" value="1"/>
</dbReference>
<dbReference type="InterPro" id="IPR058627">
    <property type="entry name" value="MdtA-like_C"/>
</dbReference>
<dbReference type="Proteomes" id="UP000218676">
    <property type="component" value="Chromosome 1"/>
</dbReference>
<keyword evidence="3" id="KW-0813">Transport</keyword>
<evidence type="ECO:0000256" key="1">
    <source>
        <dbReference type="ARBA" id="ARBA00004196"/>
    </source>
</evidence>
<gene>
    <name evidence="7" type="ORF">IC627_09015</name>
    <name evidence="6" type="ORF">PDPUS_1_01341</name>
</gene>
<dbReference type="GO" id="GO:0015562">
    <property type="term" value="F:efflux transmembrane transporter activity"/>
    <property type="evidence" value="ECO:0007669"/>
    <property type="project" value="TreeGrafter"/>
</dbReference>
<proteinExistence type="inferred from homology"/>
<accession>A0A1Q9H4D7</accession>
<dbReference type="EMBL" id="AP018045">
    <property type="protein sequence ID" value="BAX52715.1"/>
    <property type="molecule type" value="Genomic_DNA"/>
</dbReference>
<dbReference type="Gene3D" id="1.10.287.470">
    <property type="entry name" value="Helix hairpin bin"/>
    <property type="match status" value="1"/>
</dbReference>
<dbReference type="InterPro" id="IPR058625">
    <property type="entry name" value="MdtA-like_BSH"/>
</dbReference>
<organism evidence="7 9">
    <name type="scientific">Photobacterium damsela subsp. piscicida</name>
    <name type="common">Pasteurella piscicida</name>
    <dbReference type="NCBI Taxonomy" id="38294"/>
    <lineage>
        <taxon>Bacteria</taxon>
        <taxon>Pseudomonadati</taxon>
        <taxon>Pseudomonadota</taxon>
        <taxon>Gammaproteobacteria</taxon>
        <taxon>Vibrionales</taxon>
        <taxon>Vibrionaceae</taxon>
        <taxon>Photobacterium</taxon>
    </lineage>
</organism>
<reference evidence="6" key="1">
    <citation type="journal article" date="2017" name="Genome Announc.">
        <title>Whole-Genome Sequence of Photobacterium damselae subsp. piscicida Strain 91-197, Isolated from Hybrid Striped Bass (Morone sp.) in the United States.</title>
        <authorList>
            <person name="Teru Y."/>
            <person name="Hikima J."/>
            <person name="Kono T."/>
            <person name="Sakai M."/>
            <person name="Takano T."/>
            <person name="Hawke J.P."/>
            <person name="Takeyama H."/>
            <person name="Aoki T."/>
        </authorList>
    </citation>
    <scope>NUCLEOTIDE SEQUENCE</scope>
    <source>
        <strain evidence="6">91-197</strain>
    </source>
</reference>
<dbReference type="SUPFAM" id="SSF111369">
    <property type="entry name" value="HlyD-like secretion proteins"/>
    <property type="match status" value="1"/>
</dbReference>
<evidence type="ECO:0000259" key="4">
    <source>
        <dbReference type="Pfam" id="PF25917"/>
    </source>
</evidence>
<dbReference type="Gene3D" id="2.40.50.100">
    <property type="match status" value="1"/>
</dbReference>
<dbReference type="Gene3D" id="2.40.30.170">
    <property type="match status" value="1"/>
</dbReference>
<feature type="domain" description="Multidrug resistance protein MdtA-like C-terminal permuted SH3" evidence="5">
    <location>
        <begin position="282"/>
        <end position="346"/>
    </location>
</feature>
<comment type="subcellular location">
    <subcellularLocation>
        <location evidence="1">Cell envelope</location>
    </subcellularLocation>
</comment>
<dbReference type="PROSITE" id="PS51257">
    <property type="entry name" value="PROKAR_LIPOPROTEIN"/>
    <property type="match status" value="1"/>
</dbReference>
<sequence>MKKYTAVACGILLALGLQGCEKTSVEDRSQVRPVSIATVSLTEQAPQLTFPAVAAAADKSSLSFRISGEVARILVRPGDFVKKGQLLATLEPTDFKIEVDDKQAKYNVSNSQYQRSAKLVAKGYLAQSQFDELKAQRSIAKANLDIAKLNLSFTQLRAPFDGVISRVPVEQFESVQIGQQVMNIHSTKMVDIDLQAPDMIYSQNSALEINNSKPDARVILPDGSEYKASLKEFTTEPDPESGAFLVTLTMPMPKDKFILDGMAVEVKADAQKLNVYRQGEPVVPLSAVFNEDGDSLDIAQKYVWVVSNENTVEKRVVVTDKVVPQGVRLVSGVKPNEKIVVAGGNRLRDGDKVRIVNNENKEAE</sequence>
<dbReference type="Pfam" id="PF25917">
    <property type="entry name" value="BSH_RND"/>
    <property type="match status" value="1"/>
</dbReference>
<protein>
    <submittedName>
        <fullName evidence="7">Efflux RND transporter periplasmic adaptor subunit</fullName>
    </submittedName>
    <submittedName>
        <fullName evidence="6">Toluene efflux pump periplasmic linker protein TtgD</fullName>
    </submittedName>
</protein>
<dbReference type="EMBL" id="CP061854">
    <property type="protein sequence ID" value="QOD55498.1"/>
    <property type="molecule type" value="Genomic_DNA"/>
</dbReference>
<evidence type="ECO:0000313" key="6">
    <source>
        <dbReference type="EMBL" id="BAX52715.1"/>
    </source>
</evidence>
<reference evidence="7 9" key="3">
    <citation type="submission" date="2020-09" db="EMBL/GenBank/DDBJ databases">
        <title>Complete, closed and curated genome sequences of Photobacterium damselae subsp. piscicida isolates from Australia indicate localised evolution and additional plasmid-borne pathogenicity mechanisms.</title>
        <authorList>
            <person name="Baseggio L."/>
            <person name="Silayeva O."/>
            <person name="Buller N."/>
            <person name="Landos M."/>
            <person name="Engelstaedter J."/>
            <person name="Barnes A.C."/>
        </authorList>
    </citation>
    <scope>NUCLEOTIDE SEQUENCE [LARGE SCALE GENOMIC DNA]</scope>
    <source>
        <strain evidence="7 9">AS-16-0540-1</strain>
    </source>
</reference>
<feature type="domain" description="Multidrug resistance protein MdtA-like barrel-sandwich hybrid" evidence="4">
    <location>
        <begin position="63"/>
        <end position="184"/>
    </location>
</feature>
<dbReference type="PANTHER" id="PTHR30469:SF20">
    <property type="entry name" value="EFFLUX RND TRANSPORTER PERIPLASMIC ADAPTOR SUBUNIT"/>
    <property type="match status" value="1"/>
</dbReference>
<dbReference type="GO" id="GO:1990281">
    <property type="term" value="C:efflux pump complex"/>
    <property type="evidence" value="ECO:0007669"/>
    <property type="project" value="TreeGrafter"/>
</dbReference>
<name>A0A1Q9H4D7_PHODP</name>
<evidence type="ECO:0000313" key="9">
    <source>
        <dbReference type="Proteomes" id="UP000516656"/>
    </source>
</evidence>
<evidence type="ECO:0000256" key="2">
    <source>
        <dbReference type="ARBA" id="ARBA00009477"/>
    </source>
</evidence>
<evidence type="ECO:0000259" key="5">
    <source>
        <dbReference type="Pfam" id="PF25967"/>
    </source>
</evidence>
<evidence type="ECO:0000313" key="7">
    <source>
        <dbReference type="EMBL" id="QOD55498.1"/>
    </source>
</evidence>
<dbReference type="Proteomes" id="UP000516656">
    <property type="component" value="Chromosome 1"/>
</dbReference>
<evidence type="ECO:0000256" key="3">
    <source>
        <dbReference type="ARBA" id="ARBA00022448"/>
    </source>
</evidence>
<dbReference type="RefSeq" id="WP_044175405.1">
    <property type="nucleotide sequence ID" value="NZ_AP018045.1"/>
</dbReference>